<evidence type="ECO:0000259" key="2">
    <source>
        <dbReference type="Pfam" id="PF01266"/>
    </source>
</evidence>
<name>A0A9X1R115_9FLAO</name>
<evidence type="ECO:0000313" key="4">
    <source>
        <dbReference type="Proteomes" id="UP001139462"/>
    </source>
</evidence>
<organism evidence="3 4">
    <name type="scientific">Aequorivita xiaoshiensis</name>
    <dbReference type="NCBI Taxonomy" id="2874476"/>
    <lineage>
        <taxon>Bacteria</taxon>
        <taxon>Pseudomonadati</taxon>
        <taxon>Bacteroidota</taxon>
        <taxon>Flavobacteriia</taxon>
        <taxon>Flavobacteriales</taxon>
        <taxon>Flavobacteriaceae</taxon>
        <taxon>Aequorivita</taxon>
    </lineage>
</organism>
<dbReference type="SUPFAM" id="SSF51971">
    <property type="entry name" value="Nucleotide-binding domain"/>
    <property type="match status" value="1"/>
</dbReference>
<evidence type="ECO:0000313" key="3">
    <source>
        <dbReference type="EMBL" id="MCG2430750.1"/>
    </source>
</evidence>
<dbReference type="RefSeq" id="WP_237607914.1">
    <property type="nucleotide sequence ID" value="NZ_JAIRBB010000003.1"/>
</dbReference>
<sequence>MVEKDYIVVGLGIAGICFCEQLLRHDKSFMLIDSGIGGSTAKSGGVFNPTVLKRFTAAWNASEFHPYAYNFYESLSQKIQIDFFEEKSIRRIFKSIEEQNNWTVASDKIDLDGFLSSTFIKNSNPAIDAPLGFGEVLGTAQIHTESLLTGYREYLKSKEKLITENFEYEQLHQKDNCVVYKNILAKKIIFAEGSKVVENPFFLKKSLIGNKGEYIVIKAADLKLTSLLKGPIYVIPMGEDKYKVGSTYRRDDYSINLTEEAKDEILSKLKSFINCPFEVISQEAGVRPTTKDHRPLLGSLEENPNLVFFNGLGSRGFLMAPLLSEILYKHLEDGEPLTEEIYIGRTKNWKV</sequence>
<dbReference type="PANTHER" id="PTHR13847:SF289">
    <property type="entry name" value="GLYCINE OXIDASE"/>
    <property type="match status" value="1"/>
</dbReference>
<protein>
    <submittedName>
        <fullName evidence="3">FAD-binding oxidoreductase</fullName>
    </submittedName>
</protein>
<proteinExistence type="predicted"/>
<accession>A0A9X1R115</accession>
<dbReference type="GO" id="GO:0005737">
    <property type="term" value="C:cytoplasm"/>
    <property type="evidence" value="ECO:0007669"/>
    <property type="project" value="TreeGrafter"/>
</dbReference>
<dbReference type="Proteomes" id="UP001139462">
    <property type="component" value="Unassembled WGS sequence"/>
</dbReference>
<dbReference type="InterPro" id="IPR036188">
    <property type="entry name" value="FAD/NAD-bd_sf"/>
</dbReference>
<dbReference type="PANTHER" id="PTHR13847">
    <property type="entry name" value="SARCOSINE DEHYDROGENASE-RELATED"/>
    <property type="match status" value="1"/>
</dbReference>
<feature type="domain" description="FAD dependent oxidoreductase" evidence="2">
    <location>
        <begin position="5"/>
        <end position="327"/>
    </location>
</feature>
<gene>
    <name evidence="3" type="ORF">K8344_06430</name>
</gene>
<reference evidence="3" key="1">
    <citation type="submission" date="2021-09" db="EMBL/GenBank/DDBJ databases">
        <title>Genome of Aequorivita sp. strain F64183.</title>
        <authorList>
            <person name="Wang Y."/>
        </authorList>
    </citation>
    <scope>NUCLEOTIDE SEQUENCE</scope>
    <source>
        <strain evidence="3">F64183</strain>
    </source>
</reference>
<keyword evidence="4" id="KW-1185">Reference proteome</keyword>
<keyword evidence="1" id="KW-0560">Oxidoreductase</keyword>
<dbReference type="AlphaFoldDB" id="A0A9X1R115"/>
<dbReference type="Pfam" id="PF01266">
    <property type="entry name" value="DAO"/>
    <property type="match status" value="1"/>
</dbReference>
<dbReference type="EMBL" id="JAIRBB010000003">
    <property type="protein sequence ID" value="MCG2430750.1"/>
    <property type="molecule type" value="Genomic_DNA"/>
</dbReference>
<evidence type="ECO:0000256" key="1">
    <source>
        <dbReference type="ARBA" id="ARBA00023002"/>
    </source>
</evidence>
<dbReference type="InterPro" id="IPR006076">
    <property type="entry name" value="FAD-dep_OxRdtase"/>
</dbReference>
<dbReference type="Gene3D" id="3.30.9.10">
    <property type="entry name" value="D-Amino Acid Oxidase, subunit A, domain 2"/>
    <property type="match status" value="1"/>
</dbReference>
<dbReference type="Gene3D" id="3.50.50.60">
    <property type="entry name" value="FAD/NAD(P)-binding domain"/>
    <property type="match status" value="1"/>
</dbReference>
<dbReference type="SUPFAM" id="SSF54373">
    <property type="entry name" value="FAD-linked reductases, C-terminal domain"/>
    <property type="match status" value="1"/>
</dbReference>
<comment type="caution">
    <text evidence="3">The sequence shown here is derived from an EMBL/GenBank/DDBJ whole genome shotgun (WGS) entry which is preliminary data.</text>
</comment>
<dbReference type="GO" id="GO:0016491">
    <property type="term" value="F:oxidoreductase activity"/>
    <property type="evidence" value="ECO:0007669"/>
    <property type="project" value="UniProtKB-KW"/>
</dbReference>